<proteinExistence type="inferred from homology"/>
<dbReference type="PANTHER" id="PTHR46268">
    <property type="entry name" value="STRESS RESPONSE PROTEIN NHAX"/>
    <property type="match status" value="1"/>
</dbReference>
<keyword evidence="4" id="KW-1185">Reference proteome</keyword>
<organism evidence="3 4">
    <name type="scientific">Segniliparus rugosus (strain ATCC BAA-974 / DSM 45345 / CCUG 50838 / CIP 108380 / JCM 13579 / CDC 945)</name>
    <dbReference type="NCBI Taxonomy" id="679197"/>
    <lineage>
        <taxon>Bacteria</taxon>
        <taxon>Bacillati</taxon>
        <taxon>Actinomycetota</taxon>
        <taxon>Actinomycetes</taxon>
        <taxon>Mycobacteriales</taxon>
        <taxon>Segniliparaceae</taxon>
        <taxon>Segniliparus</taxon>
    </lineage>
</organism>
<name>E5XP28_SEGRC</name>
<sequence length="295" mass="31035">MTNSNTPLVVVGIDGSESSAHAARWAAKIALRENIPLKLLHSVSLPSFAAASGVLFDGDFIWSIEEEGKQLVEELGAKLAEAHPGLSVEAEVRPGGSVAALVEASRSARMVVLGSTGKTAFTGMLVGSTAVAVSHRAHCPVAVVRGQVEAAQAGPVVVGIDGSKASDLAVALAFEEASWRGAELLAVHAWMESFSDSGGVYAYPLLIDWASIETKERALLSEQLAGWREKYPDVPVRTEVTRDRPNHALLERAASAQLLVVGSRGHGEFVSTVLGSTAQAMIYHAPCPVVIAREQ</sequence>
<dbReference type="InterPro" id="IPR006016">
    <property type="entry name" value="UspA"/>
</dbReference>
<accession>E5XP28</accession>
<dbReference type="Proteomes" id="UP000004816">
    <property type="component" value="Unassembled WGS sequence"/>
</dbReference>
<dbReference type="RefSeq" id="WP_007468841.1">
    <property type="nucleotide sequence ID" value="NZ_KI391954.1"/>
</dbReference>
<evidence type="ECO:0000256" key="1">
    <source>
        <dbReference type="ARBA" id="ARBA00008791"/>
    </source>
</evidence>
<dbReference type="STRING" id="679197.HMPREF9336_01249"/>
<evidence type="ECO:0000259" key="2">
    <source>
        <dbReference type="Pfam" id="PF00582"/>
    </source>
</evidence>
<dbReference type="EMBL" id="ACZI02000003">
    <property type="protein sequence ID" value="EFV13920.1"/>
    <property type="molecule type" value="Genomic_DNA"/>
</dbReference>
<comment type="similarity">
    <text evidence="1">Belongs to the universal stress protein A family.</text>
</comment>
<reference evidence="3 4" key="1">
    <citation type="journal article" date="2011" name="Stand. Genomic Sci.">
        <title>High quality draft genome sequence of Segniliparus rugosus CDC 945(T)= (ATCC BAA-974(T)).</title>
        <authorList>
            <person name="Earl A.M."/>
            <person name="Desjardins C.A."/>
            <person name="Fitzgerald M.G."/>
            <person name="Arachchi H.M."/>
            <person name="Zeng Q."/>
            <person name="Mehta T."/>
            <person name="Griggs A."/>
            <person name="Birren B.W."/>
            <person name="Toney N.C."/>
            <person name="Carr J."/>
            <person name="Posey J."/>
            <person name="Butler W.R."/>
        </authorList>
    </citation>
    <scope>NUCLEOTIDE SEQUENCE [LARGE SCALE GENOMIC DNA]</scope>
    <source>
        <strain evidence="4">ATCC BAA-974 / DSM 45345 / CCUG 50838 / CIP 108380 / JCM 13579 / CDC 945</strain>
    </source>
</reference>
<dbReference type="PRINTS" id="PR01438">
    <property type="entry name" value="UNVRSLSTRESS"/>
</dbReference>
<comment type="caution">
    <text evidence="3">The sequence shown here is derived from an EMBL/GenBank/DDBJ whole genome shotgun (WGS) entry which is preliminary data.</text>
</comment>
<evidence type="ECO:0000313" key="3">
    <source>
        <dbReference type="EMBL" id="EFV13920.1"/>
    </source>
</evidence>
<dbReference type="AlphaFoldDB" id="E5XP28"/>
<dbReference type="OrthoDB" id="3174546at2"/>
<feature type="domain" description="UspA" evidence="2">
    <location>
        <begin position="155"/>
        <end position="293"/>
    </location>
</feature>
<dbReference type="HOGENOM" id="CLU_049301_2_3_11"/>
<gene>
    <name evidence="3" type="ORF">HMPREF9336_01249</name>
</gene>
<dbReference type="PANTHER" id="PTHR46268:SF6">
    <property type="entry name" value="UNIVERSAL STRESS PROTEIN UP12"/>
    <property type="match status" value="1"/>
</dbReference>
<dbReference type="eggNOG" id="COG0589">
    <property type="taxonomic scope" value="Bacteria"/>
</dbReference>
<protein>
    <recommendedName>
        <fullName evidence="2">UspA domain-containing protein</fullName>
    </recommendedName>
</protein>
<dbReference type="InterPro" id="IPR006015">
    <property type="entry name" value="Universal_stress_UspA"/>
</dbReference>
<dbReference type="SUPFAM" id="SSF52402">
    <property type="entry name" value="Adenine nucleotide alpha hydrolases-like"/>
    <property type="match status" value="2"/>
</dbReference>
<dbReference type="Gene3D" id="3.40.50.620">
    <property type="entry name" value="HUPs"/>
    <property type="match status" value="2"/>
</dbReference>
<feature type="domain" description="UspA" evidence="2">
    <location>
        <begin position="9"/>
        <end position="145"/>
    </location>
</feature>
<evidence type="ECO:0000313" key="4">
    <source>
        <dbReference type="Proteomes" id="UP000004816"/>
    </source>
</evidence>
<dbReference type="Pfam" id="PF00582">
    <property type="entry name" value="Usp"/>
    <property type="match status" value="2"/>
</dbReference>
<dbReference type="InterPro" id="IPR014729">
    <property type="entry name" value="Rossmann-like_a/b/a_fold"/>
</dbReference>